<proteinExistence type="predicted"/>
<dbReference type="EMBL" id="CM042052">
    <property type="protein sequence ID" value="KAI3719002.1"/>
    <property type="molecule type" value="Genomic_DNA"/>
</dbReference>
<keyword evidence="2" id="KW-1185">Reference proteome</keyword>
<accession>A0ACB9B931</accession>
<evidence type="ECO:0000313" key="2">
    <source>
        <dbReference type="Proteomes" id="UP001055879"/>
    </source>
</evidence>
<sequence length="100" mass="11296">MWIVRWRYARLKMMIQKLHEKEEDVIASFWGKSLKPSSNDSETAIKAEEALSSPIMKTVVDQPLEKGITLNEGEGNYRFNIDPSKGWAGRGSRPVGSDEA</sequence>
<organism evidence="1 2">
    <name type="scientific">Arctium lappa</name>
    <name type="common">Greater burdock</name>
    <name type="synonym">Lappa major</name>
    <dbReference type="NCBI Taxonomy" id="4217"/>
    <lineage>
        <taxon>Eukaryota</taxon>
        <taxon>Viridiplantae</taxon>
        <taxon>Streptophyta</taxon>
        <taxon>Embryophyta</taxon>
        <taxon>Tracheophyta</taxon>
        <taxon>Spermatophyta</taxon>
        <taxon>Magnoliopsida</taxon>
        <taxon>eudicotyledons</taxon>
        <taxon>Gunneridae</taxon>
        <taxon>Pentapetalae</taxon>
        <taxon>asterids</taxon>
        <taxon>campanulids</taxon>
        <taxon>Asterales</taxon>
        <taxon>Asteraceae</taxon>
        <taxon>Carduoideae</taxon>
        <taxon>Cardueae</taxon>
        <taxon>Arctiinae</taxon>
        <taxon>Arctium</taxon>
    </lineage>
</organism>
<reference evidence="2" key="1">
    <citation type="journal article" date="2022" name="Mol. Ecol. Resour.">
        <title>The genomes of chicory, endive, great burdock and yacon provide insights into Asteraceae palaeo-polyploidization history and plant inulin production.</title>
        <authorList>
            <person name="Fan W."/>
            <person name="Wang S."/>
            <person name="Wang H."/>
            <person name="Wang A."/>
            <person name="Jiang F."/>
            <person name="Liu H."/>
            <person name="Zhao H."/>
            <person name="Xu D."/>
            <person name="Zhang Y."/>
        </authorList>
    </citation>
    <scope>NUCLEOTIDE SEQUENCE [LARGE SCALE GENOMIC DNA]</scope>
    <source>
        <strain evidence="2">cv. Niubang</strain>
    </source>
</reference>
<evidence type="ECO:0000313" key="1">
    <source>
        <dbReference type="EMBL" id="KAI3719002.1"/>
    </source>
</evidence>
<reference evidence="1 2" key="2">
    <citation type="journal article" date="2022" name="Mol. Ecol. Resour.">
        <title>The genomes of chicory, endive, great burdock and yacon provide insights into Asteraceae paleo-polyploidization history and plant inulin production.</title>
        <authorList>
            <person name="Fan W."/>
            <person name="Wang S."/>
            <person name="Wang H."/>
            <person name="Wang A."/>
            <person name="Jiang F."/>
            <person name="Liu H."/>
            <person name="Zhao H."/>
            <person name="Xu D."/>
            <person name="Zhang Y."/>
        </authorList>
    </citation>
    <scope>NUCLEOTIDE SEQUENCE [LARGE SCALE GENOMIC DNA]</scope>
    <source>
        <strain evidence="2">cv. Niubang</strain>
    </source>
</reference>
<comment type="caution">
    <text evidence="1">The sequence shown here is derived from an EMBL/GenBank/DDBJ whole genome shotgun (WGS) entry which is preliminary data.</text>
</comment>
<protein>
    <submittedName>
        <fullName evidence="1">Uncharacterized protein</fullName>
    </submittedName>
</protein>
<name>A0ACB9B931_ARCLA</name>
<dbReference type="Proteomes" id="UP001055879">
    <property type="component" value="Linkage Group LG06"/>
</dbReference>
<gene>
    <name evidence="1" type="ORF">L6452_19889</name>
</gene>